<evidence type="ECO:0000313" key="2">
    <source>
        <dbReference type="EMBL" id="TCL34593.1"/>
    </source>
</evidence>
<dbReference type="RefSeq" id="WP_131298109.1">
    <property type="nucleotide sequence ID" value="NZ_JBHLST010000028.1"/>
</dbReference>
<name>A0A4R1PTV2_9GAMM</name>
<evidence type="ECO:0000256" key="1">
    <source>
        <dbReference type="SAM" id="Phobius"/>
    </source>
</evidence>
<sequence length="137" mass="15865">MHMLCILLQLLILTFFIPIFFVFLLHRPFEPQALAAASGLFLFLLLLTLLLREHTENRLNPLRENSPRPLGALLVFLGCGLEWLSWLMVTEQYHPDGRRGQMLVIVIKLIGPWLPAAVFFVLGMQLVWFGFRAWHGR</sequence>
<feature type="transmembrane region" description="Helical" evidence="1">
    <location>
        <begin position="6"/>
        <end position="26"/>
    </location>
</feature>
<feature type="transmembrane region" description="Helical" evidence="1">
    <location>
        <begin position="33"/>
        <end position="51"/>
    </location>
</feature>
<proteinExistence type="predicted"/>
<dbReference type="EMBL" id="SMMU01000001">
    <property type="protein sequence ID" value="TCL34593.1"/>
    <property type="molecule type" value="Genomic_DNA"/>
</dbReference>
<reference evidence="2 3" key="1">
    <citation type="submission" date="2019-03" db="EMBL/GenBank/DDBJ databases">
        <title>Genomic Encyclopedia of Type Strains, Phase IV (KMG-IV): sequencing the most valuable type-strain genomes for metagenomic binning, comparative biology and taxonomic classification.</title>
        <authorList>
            <person name="Goeker M."/>
        </authorList>
    </citation>
    <scope>NUCLEOTIDE SEQUENCE [LARGE SCALE GENOMIC DNA]</scope>
    <source>
        <strain evidence="2 3">DSM 2286</strain>
    </source>
</reference>
<keyword evidence="1" id="KW-0812">Transmembrane</keyword>
<comment type="caution">
    <text evidence="2">The sequence shown here is derived from an EMBL/GenBank/DDBJ whole genome shotgun (WGS) entry which is preliminary data.</text>
</comment>
<evidence type="ECO:0000313" key="3">
    <source>
        <dbReference type="Proteomes" id="UP000295169"/>
    </source>
</evidence>
<feature type="transmembrane region" description="Helical" evidence="1">
    <location>
        <begin position="110"/>
        <end position="131"/>
    </location>
</feature>
<organism evidence="2 3">
    <name type="scientific">Azotobacter chroococcum</name>
    <dbReference type="NCBI Taxonomy" id="353"/>
    <lineage>
        <taxon>Bacteria</taxon>
        <taxon>Pseudomonadati</taxon>
        <taxon>Pseudomonadota</taxon>
        <taxon>Gammaproteobacteria</taxon>
        <taxon>Pseudomonadales</taxon>
        <taxon>Pseudomonadaceae</taxon>
        <taxon>Azotobacter</taxon>
    </lineage>
</organism>
<keyword evidence="1" id="KW-1133">Transmembrane helix</keyword>
<protein>
    <submittedName>
        <fullName evidence="2">Uncharacterized protein</fullName>
    </submittedName>
</protein>
<accession>A0A4R1PTV2</accession>
<feature type="transmembrane region" description="Helical" evidence="1">
    <location>
        <begin position="71"/>
        <end position="89"/>
    </location>
</feature>
<keyword evidence="1" id="KW-0472">Membrane</keyword>
<dbReference type="Proteomes" id="UP000295169">
    <property type="component" value="Unassembled WGS sequence"/>
</dbReference>
<gene>
    <name evidence="2" type="ORF">EV691_10127</name>
</gene>
<dbReference type="AlphaFoldDB" id="A0A4R1PTV2"/>